<dbReference type="eggNOG" id="COG3047">
    <property type="taxonomic scope" value="Bacteria"/>
</dbReference>
<sequence length="263" mass="27574">MKTLKVLLPVALLSVAGLAQAATSDGKTFAVSAGWLHVMPQGSAQGVYGETHSPLPVSYPSAPSAGFEVQDADTGGVMLDYFVNDNVSLELVLGAPPKMELAGKGHITALGKDVLNLNNFGKAATTDAYTPTFTGRYHFGSINNKFRPYVGAGIMYAHFSDVKTDGALNTALENSVLGSQGLGLKPTLGKVKVDDAVAPVVTLGADYNITKDWFATASVSYAHLSTNAKINVNSGLTNTTILSGQSEIEINPIVTYLGLGYRF</sequence>
<feature type="signal peptide" evidence="1">
    <location>
        <begin position="1"/>
        <end position="21"/>
    </location>
</feature>
<dbReference type="PANTHER" id="PTHR36920:SF1">
    <property type="entry name" value="OUTER MEMBRANE PROTEIN W"/>
    <property type="match status" value="1"/>
</dbReference>
<accession>N8ZM33</accession>
<dbReference type="PANTHER" id="PTHR36920">
    <property type="match status" value="1"/>
</dbReference>
<evidence type="ECO:0008006" key="4">
    <source>
        <dbReference type="Google" id="ProtNLM"/>
    </source>
</evidence>
<dbReference type="GO" id="GO:0055085">
    <property type="term" value="P:transmembrane transport"/>
    <property type="evidence" value="ECO:0007669"/>
    <property type="project" value="TreeGrafter"/>
</dbReference>
<dbReference type="InterPro" id="IPR005618">
    <property type="entry name" value="OMPW"/>
</dbReference>
<proteinExistence type="predicted"/>
<dbReference type="STRING" id="202952.GCA_000747725_01768"/>
<evidence type="ECO:0000313" key="3">
    <source>
        <dbReference type="Proteomes" id="UP000013117"/>
    </source>
</evidence>
<protein>
    <recommendedName>
        <fullName evidence="4">Outer membrane protein W</fullName>
    </recommendedName>
</protein>
<dbReference type="AlphaFoldDB" id="N8ZM33"/>
<reference evidence="2 3" key="1">
    <citation type="submission" date="2013-02" db="EMBL/GenBank/DDBJ databases">
        <title>The Genome Sequence of Acinetobacter gerneri CIP 107464.</title>
        <authorList>
            <consortium name="The Broad Institute Genome Sequencing Platform"/>
            <consortium name="The Broad Institute Genome Sequencing Center for Infectious Disease"/>
            <person name="Cerqueira G."/>
            <person name="Feldgarden M."/>
            <person name="Courvalin P."/>
            <person name="Perichon B."/>
            <person name="Grillot-Courvalin C."/>
            <person name="Clermont D."/>
            <person name="Rocha E."/>
            <person name="Yoon E.-J."/>
            <person name="Nemec A."/>
            <person name="Walker B."/>
            <person name="Young S.K."/>
            <person name="Zeng Q."/>
            <person name="Gargeya S."/>
            <person name="Fitzgerald M."/>
            <person name="Haas B."/>
            <person name="Abouelleil A."/>
            <person name="Alvarado L."/>
            <person name="Arachchi H.M."/>
            <person name="Berlin A.M."/>
            <person name="Chapman S.B."/>
            <person name="Dewar J."/>
            <person name="Goldberg J."/>
            <person name="Griggs A."/>
            <person name="Gujja S."/>
            <person name="Hansen M."/>
            <person name="Howarth C."/>
            <person name="Imamovic A."/>
            <person name="Larimer J."/>
            <person name="McCowan C."/>
            <person name="Murphy C."/>
            <person name="Neiman D."/>
            <person name="Pearson M."/>
            <person name="Priest M."/>
            <person name="Roberts A."/>
            <person name="Saif S."/>
            <person name="Shea T."/>
            <person name="Sisk P."/>
            <person name="Sykes S."/>
            <person name="Wortman J."/>
            <person name="Nusbaum C."/>
            <person name="Birren B."/>
        </authorList>
    </citation>
    <scope>NUCLEOTIDE SEQUENCE [LARGE SCALE GENOMIC DNA]</scope>
    <source>
        <strain evidence="2 3">CIP 107464</strain>
    </source>
</reference>
<feature type="chain" id="PRO_5004138125" description="Outer membrane protein W" evidence="1">
    <location>
        <begin position="22"/>
        <end position="263"/>
    </location>
</feature>
<name>N8ZM33_9GAMM</name>
<dbReference type="Gene3D" id="2.40.160.20">
    <property type="match status" value="1"/>
</dbReference>
<comment type="caution">
    <text evidence="2">The sequence shown here is derived from an EMBL/GenBank/DDBJ whole genome shotgun (WGS) entry which is preliminary data.</text>
</comment>
<keyword evidence="1" id="KW-0732">Signal</keyword>
<evidence type="ECO:0000256" key="1">
    <source>
        <dbReference type="SAM" id="SignalP"/>
    </source>
</evidence>
<dbReference type="RefSeq" id="WP_004866068.1">
    <property type="nucleotide sequence ID" value="NZ_ASYY01000096.1"/>
</dbReference>
<organism evidence="2 3">
    <name type="scientific">Acinetobacter gerneri DSM 14967 = CIP 107464 = MTCC 9824</name>
    <dbReference type="NCBI Taxonomy" id="1120926"/>
    <lineage>
        <taxon>Bacteria</taxon>
        <taxon>Pseudomonadati</taxon>
        <taxon>Pseudomonadota</taxon>
        <taxon>Gammaproteobacteria</taxon>
        <taxon>Moraxellales</taxon>
        <taxon>Moraxellaceae</taxon>
        <taxon>Acinetobacter</taxon>
    </lineage>
</organism>
<dbReference type="InterPro" id="IPR011250">
    <property type="entry name" value="OMP/PagP_B-barrel"/>
</dbReference>
<evidence type="ECO:0000313" key="2">
    <source>
        <dbReference type="EMBL" id="ENV32838.1"/>
    </source>
</evidence>
<dbReference type="GO" id="GO:0019867">
    <property type="term" value="C:outer membrane"/>
    <property type="evidence" value="ECO:0007669"/>
    <property type="project" value="InterPro"/>
</dbReference>
<gene>
    <name evidence="2" type="ORF">F960_03013</name>
</gene>
<keyword evidence="3" id="KW-1185">Reference proteome</keyword>
<dbReference type="HOGENOM" id="CLU_042505_5_1_6"/>
<dbReference type="OrthoDB" id="9807574at2"/>
<dbReference type="EMBL" id="APPN01000072">
    <property type="protein sequence ID" value="ENV32838.1"/>
    <property type="molecule type" value="Genomic_DNA"/>
</dbReference>
<dbReference type="Pfam" id="PF03922">
    <property type="entry name" value="OmpW"/>
    <property type="match status" value="1"/>
</dbReference>
<dbReference type="GeneID" id="84210308"/>
<dbReference type="SUPFAM" id="SSF56925">
    <property type="entry name" value="OMPA-like"/>
    <property type="match status" value="1"/>
</dbReference>
<dbReference type="Proteomes" id="UP000013117">
    <property type="component" value="Unassembled WGS sequence"/>
</dbReference>
<dbReference type="PATRIC" id="fig|1120926.3.peg.2925"/>